<sequence>MPDSDHRAEATALRRFLRADPAHWPQLAPQVVDRVGLERLRRIVDATRDRVGGIREVADGPDGLTVGGPAGHVLAWARLDDEGRLAALLISPARPDRRGLPPPLVRWCTPAAFALLLWLRVVSCWTATDGSGWGGSVLGLTAGYVLYEGYWAAGTDPWWVRRPIEAGALAALGSVWRLPRLPWGDHRIHLMVGAALAVASAVALVRSRRHSWGTATALPLAAFPLRGDWYVGQGGGRGLNHHLAAPEQRGAVDLVQVGSTGTHRGDRRALTSYPAYGAAVHAPCDGQVAAAVDGLPDQAPGVLRYGPLYGNHVAVDTGTETVVLAHLQPGSVAVAVGDRVRTGQFLGRVGNSGNSTEPHLHLHAEREGLGLDLVFADVGGRLHRGRTVRARTANTLRQ</sequence>
<proteinExistence type="predicted"/>
<evidence type="ECO:0000313" key="3">
    <source>
        <dbReference type="Proteomes" id="UP001596435"/>
    </source>
</evidence>
<dbReference type="GO" id="GO:0016787">
    <property type="term" value="F:hydrolase activity"/>
    <property type="evidence" value="ECO:0007669"/>
    <property type="project" value="UniProtKB-KW"/>
</dbReference>
<dbReference type="CDD" id="cd12797">
    <property type="entry name" value="M23_peptidase"/>
    <property type="match status" value="1"/>
</dbReference>
<dbReference type="SUPFAM" id="SSF51261">
    <property type="entry name" value="Duplicated hybrid motif"/>
    <property type="match status" value="1"/>
</dbReference>
<dbReference type="InterPro" id="IPR050570">
    <property type="entry name" value="Cell_wall_metabolism_enzyme"/>
</dbReference>
<keyword evidence="2" id="KW-0378">Hydrolase</keyword>
<keyword evidence="3" id="KW-1185">Reference proteome</keyword>
<organism evidence="2 3">
    <name type="scientific">Kitasatospora paranensis</name>
    <dbReference type="NCBI Taxonomy" id="258053"/>
    <lineage>
        <taxon>Bacteria</taxon>
        <taxon>Bacillati</taxon>
        <taxon>Actinomycetota</taxon>
        <taxon>Actinomycetes</taxon>
        <taxon>Kitasatosporales</taxon>
        <taxon>Streptomycetaceae</taxon>
        <taxon>Kitasatospora</taxon>
    </lineage>
</organism>
<dbReference type="InterPro" id="IPR016047">
    <property type="entry name" value="M23ase_b-sheet_dom"/>
</dbReference>
<name>A0ABW2FNA3_9ACTN</name>
<comment type="caution">
    <text evidence="2">The sequence shown here is derived from an EMBL/GenBank/DDBJ whole genome shotgun (WGS) entry which is preliminary data.</text>
</comment>
<protein>
    <submittedName>
        <fullName evidence="2">M23 family metallopeptidase</fullName>
        <ecNumber evidence="2">3.4.-.-</ecNumber>
    </submittedName>
</protein>
<dbReference type="Pfam" id="PF01551">
    <property type="entry name" value="Peptidase_M23"/>
    <property type="match status" value="1"/>
</dbReference>
<dbReference type="EMBL" id="JBHTAJ010000006">
    <property type="protein sequence ID" value="MFC7178764.1"/>
    <property type="molecule type" value="Genomic_DNA"/>
</dbReference>
<dbReference type="Gene3D" id="2.70.70.10">
    <property type="entry name" value="Glucose Permease (Domain IIA)"/>
    <property type="match status" value="1"/>
</dbReference>
<dbReference type="InterPro" id="IPR011055">
    <property type="entry name" value="Dup_hybrid_motif"/>
</dbReference>
<gene>
    <name evidence="2" type="ORF">ACFQMG_04185</name>
</gene>
<dbReference type="PANTHER" id="PTHR21666">
    <property type="entry name" value="PEPTIDASE-RELATED"/>
    <property type="match status" value="1"/>
</dbReference>
<dbReference type="PANTHER" id="PTHR21666:SF285">
    <property type="entry name" value="M23 FAMILY METALLOPEPTIDASE"/>
    <property type="match status" value="1"/>
</dbReference>
<feature type="domain" description="M23ase beta-sheet core" evidence="1">
    <location>
        <begin position="275"/>
        <end position="368"/>
    </location>
</feature>
<dbReference type="EC" id="3.4.-.-" evidence="2"/>
<evidence type="ECO:0000259" key="1">
    <source>
        <dbReference type="Pfam" id="PF01551"/>
    </source>
</evidence>
<dbReference type="Proteomes" id="UP001596435">
    <property type="component" value="Unassembled WGS sequence"/>
</dbReference>
<accession>A0ABW2FNA3</accession>
<reference evidence="3" key="1">
    <citation type="journal article" date="2019" name="Int. J. Syst. Evol. Microbiol.">
        <title>The Global Catalogue of Microorganisms (GCM) 10K type strain sequencing project: providing services to taxonomists for standard genome sequencing and annotation.</title>
        <authorList>
            <consortium name="The Broad Institute Genomics Platform"/>
            <consortium name="The Broad Institute Genome Sequencing Center for Infectious Disease"/>
            <person name="Wu L."/>
            <person name="Ma J."/>
        </authorList>
    </citation>
    <scope>NUCLEOTIDE SEQUENCE [LARGE SCALE GENOMIC DNA]</scope>
    <source>
        <strain evidence="3">CGMCC 1.12859</strain>
    </source>
</reference>
<evidence type="ECO:0000313" key="2">
    <source>
        <dbReference type="EMBL" id="MFC7178764.1"/>
    </source>
</evidence>
<dbReference type="RefSeq" id="WP_345706943.1">
    <property type="nucleotide sequence ID" value="NZ_BAABKV010000001.1"/>
</dbReference>